<dbReference type="InterPro" id="IPR027417">
    <property type="entry name" value="P-loop_NTPase"/>
</dbReference>
<evidence type="ECO:0000256" key="1">
    <source>
        <dbReference type="ARBA" id="ARBA00006914"/>
    </source>
</evidence>
<comment type="similarity">
    <text evidence="1">Belongs to the AAA ATPase family.</text>
</comment>
<evidence type="ECO:0000313" key="6">
    <source>
        <dbReference type="Proteomes" id="UP000053244"/>
    </source>
</evidence>
<protein>
    <recommendedName>
        <fullName evidence="4">AAA+ ATPase domain-containing protein</fullName>
    </recommendedName>
</protein>
<sequence>MPSALHRELAWLQLRVAAEITRTGQPDAGPACIEEDLRRQLLAQLTGELDAPLSRQALLIRADDVHRTSLGVPAADPADGLGQLAATFALDERERDLLVVAAAPELDSRFGYLYGVVLGDPARRAASLELAQRLLAADGDEEWELRDRLDPHARLRRSGLVRADGAGPFPFRPLRMPENIVHQLATGQADLDTALSGCAWLDPPATTDLEALDSAAVDTLRRAAALWSATEPGKRPVIQINAPRGAALDEALAALSDLTGRPRISLDLACAINDPLRPEEIAAVVSRDARACQAILVLISGEPGPSAEVPDVMLSRLAEAPSVPTVLVRRAGPSLPRPPLAVCIDLEPATTAVRFRLWRSALDAAAIPADARTVRDLAATFVLDPAQLANAAERAAVQRRLHPQDRTLTTLRAAAASGSAHNLDTVGRRITPAAGWPDLVVPAPVRTQLQELAAAARGRRLVLDEWGLSRRVRARGVTALFTGGSGTGKTTAAEVLAADLGIDLYVIDLATVISKWIGETEKNLRRVFSAADSANAVLLFDEADALFGRRSEIKDAHDRYANTEVAYLLQLMDTVDGVTILATNLATNLDPAFLRRLQFAVDFPPPDAHLRRKLWQLALPATVPARDLDLDFAAQHFELTGGDIRNAALHAASLAAADGAVVTMPLLVRSVVREYQKRHRVPPPADFGPWQDEVARLSTGDPVGV</sequence>
<evidence type="ECO:0000259" key="4">
    <source>
        <dbReference type="SMART" id="SM00382"/>
    </source>
</evidence>
<dbReference type="Pfam" id="PF22977">
    <property type="entry name" value="WHD"/>
    <property type="match status" value="1"/>
</dbReference>
<dbReference type="Proteomes" id="UP000053244">
    <property type="component" value="Unassembled WGS sequence"/>
</dbReference>
<dbReference type="Gene3D" id="3.40.50.300">
    <property type="entry name" value="P-loop containing nucleotide triphosphate hydrolases"/>
    <property type="match status" value="1"/>
</dbReference>
<dbReference type="InterPro" id="IPR050221">
    <property type="entry name" value="26S_Proteasome_ATPase"/>
</dbReference>
<dbReference type="InterPro" id="IPR003593">
    <property type="entry name" value="AAA+_ATPase"/>
</dbReference>
<accession>A0A101JEX2</accession>
<gene>
    <name evidence="5" type="ORF">ADL15_40295</name>
</gene>
<keyword evidence="2" id="KW-0547">Nucleotide-binding</keyword>
<dbReference type="AlphaFoldDB" id="A0A101JEX2"/>
<dbReference type="SUPFAM" id="SSF52540">
    <property type="entry name" value="P-loop containing nucleoside triphosphate hydrolases"/>
    <property type="match status" value="1"/>
</dbReference>
<keyword evidence="6" id="KW-1185">Reference proteome</keyword>
<dbReference type="PANTHER" id="PTHR23073">
    <property type="entry name" value="26S PROTEASOME REGULATORY SUBUNIT"/>
    <property type="match status" value="1"/>
</dbReference>
<comment type="caution">
    <text evidence="5">The sequence shown here is derived from an EMBL/GenBank/DDBJ whole genome shotgun (WGS) entry which is preliminary data.</text>
</comment>
<evidence type="ECO:0000256" key="2">
    <source>
        <dbReference type="ARBA" id="ARBA00022741"/>
    </source>
</evidence>
<dbReference type="RefSeq" id="WP_067703299.1">
    <property type="nucleotide sequence ID" value="NZ_LLZH01000312.1"/>
</dbReference>
<dbReference type="SMART" id="SM00382">
    <property type="entry name" value="AAA"/>
    <property type="match status" value="1"/>
</dbReference>
<organism evidence="5 6">
    <name type="scientific">Actinoplanes awajinensis subsp. mycoplanecinus</name>
    <dbReference type="NCBI Taxonomy" id="135947"/>
    <lineage>
        <taxon>Bacteria</taxon>
        <taxon>Bacillati</taxon>
        <taxon>Actinomycetota</taxon>
        <taxon>Actinomycetes</taxon>
        <taxon>Micromonosporales</taxon>
        <taxon>Micromonosporaceae</taxon>
        <taxon>Actinoplanes</taxon>
    </lineage>
</organism>
<proteinExistence type="inferred from homology"/>
<evidence type="ECO:0000256" key="3">
    <source>
        <dbReference type="ARBA" id="ARBA00022840"/>
    </source>
</evidence>
<dbReference type="Pfam" id="PF00004">
    <property type="entry name" value="AAA"/>
    <property type="match status" value="1"/>
</dbReference>
<dbReference type="CDD" id="cd19481">
    <property type="entry name" value="RecA-like_protease"/>
    <property type="match status" value="1"/>
</dbReference>
<dbReference type="GO" id="GO:0005524">
    <property type="term" value="F:ATP binding"/>
    <property type="evidence" value="ECO:0007669"/>
    <property type="project" value="UniProtKB-KW"/>
</dbReference>
<evidence type="ECO:0000313" key="5">
    <source>
        <dbReference type="EMBL" id="KUL25588.1"/>
    </source>
</evidence>
<dbReference type="InterPro" id="IPR054472">
    <property type="entry name" value="WHD"/>
</dbReference>
<dbReference type="InterPro" id="IPR003959">
    <property type="entry name" value="ATPase_AAA_core"/>
</dbReference>
<dbReference type="GO" id="GO:0016887">
    <property type="term" value="F:ATP hydrolysis activity"/>
    <property type="evidence" value="ECO:0007669"/>
    <property type="project" value="InterPro"/>
</dbReference>
<feature type="domain" description="AAA+ ATPase" evidence="4">
    <location>
        <begin position="475"/>
        <end position="607"/>
    </location>
</feature>
<reference evidence="5 6" key="1">
    <citation type="submission" date="2015-10" db="EMBL/GenBank/DDBJ databases">
        <authorList>
            <person name="Gilbert D.G."/>
        </authorList>
    </citation>
    <scope>NUCLEOTIDE SEQUENCE [LARGE SCALE GENOMIC DNA]</scope>
    <source>
        <strain evidence="5 6">NRRL B-16712</strain>
    </source>
</reference>
<name>A0A101JEX2_9ACTN</name>
<keyword evidence="3" id="KW-0067">ATP-binding</keyword>
<dbReference type="EMBL" id="LLZH01000312">
    <property type="protein sequence ID" value="KUL25588.1"/>
    <property type="molecule type" value="Genomic_DNA"/>
</dbReference>